<keyword evidence="1" id="KW-0812">Transmembrane</keyword>
<keyword evidence="1" id="KW-1133">Transmembrane helix</keyword>
<feature type="transmembrane region" description="Helical" evidence="1">
    <location>
        <begin position="20"/>
        <end position="41"/>
    </location>
</feature>
<feature type="transmembrane region" description="Helical" evidence="1">
    <location>
        <begin position="80"/>
        <end position="99"/>
    </location>
</feature>
<feature type="transmembrane region" description="Helical" evidence="1">
    <location>
        <begin position="105"/>
        <end position="124"/>
    </location>
</feature>
<feature type="transmembrane region" description="Helical" evidence="1">
    <location>
        <begin position="136"/>
        <end position="158"/>
    </location>
</feature>
<accession>A0ABT0MLD7</accession>
<dbReference type="Proteomes" id="UP001431217">
    <property type="component" value="Unassembled WGS sequence"/>
</dbReference>
<protein>
    <submittedName>
        <fullName evidence="2">Uncharacterized protein</fullName>
    </submittedName>
</protein>
<dbReference type="EMBL" id="JAMBEP010000002">
    <property type="protein sequence ID" value="MCL1635398.1"/>
    <property type="molecule type" value="Genomic_DNA"/>
</dbReference>
<evidence type="ECO:0000313" key="3">
    <source>
        <dbReference type="Proteomes" id="UP001431217"/>
    </source>
</evidence>
<feature type="transmembrane region" description="Helical" evidence="1">
    <location>
        <begin position="47"/>
        <end position="68"/>
    </location>
</feature>
<proteinExistence type="predicted"/>
<keyword evidence="1" id="KW-0472">Membrane</keyword>
<evidence type="ECO:0000256" key="1">
    <source>
        <dbReference type="SAM" id="Phobius"/>
    </source>
</evidence>
<dbReference type="RefSeq" id="WP_249474879.1">
    <property type="nucleotide sequence ID" value="NZ_JAMBEP010000002.1"/>
</dbReference>
<reference evidence="2 3" key="1">
    <citation type="submission" date="2022-05" db="EMBL/GenBank/DDBJ databases">
        <title>Luteimonas sp. SX5, whole genome shotgun sequencing project.</title>
        <authorList>
            <person name="Zhao G."/>
            <person name="Shen L."/>
        </authorList>
    </citation>
    <scope>NUCLEOTIDE SEQUENCE [LARGE SCALE GENOMIC DNA]</scope>
    <source>
        <strain evidence="2 3">SX5</strain>
    </source>
</reference>
<gene>
    <name evidence="2" type="ORF">M2650_12280</name>
</gene>
<sequence>MESSTFAAMPGLRAGRWWGALPDAVTGAACLVVWFAPFAFGQGAVKTVVLMMLMEFLLVHGTGFFTVIAFADDMSRGKRVLAMLGLLFFYAMFVAVFAWSFKAWWPVWVFVWLVAAKGFWIFSAPRDRAQEVQRQMTTWAFSVVAYLAAVFGGVVLSLPRLGLTEEVVATLGLPGGGEWIERPHTAVAGMAFYFFAIAAFKFWRGGKA</sequence>
<name>A0ABT0MLD7_9GAMM</name>
<comment type="caution">
    <text evidence="2">The sequence shown here is derived from an EMBL/GenBank/DDBJ whole genome shotgun (WGS) entry which is preliminary data.</text>
</comment>
<feature type="transmembrane region" description="Helical" evidence="1">
    <location>
        <begin position="184"/>
        <end position="203"/>
    </location>
</feature>
<organism evidence="2 3">
    <name type="scientific">Luteimonas galliterrae</name>
    <dbReference type="NCBI Taxonomy" id="2940486"/>
    <lineage>
        <taxon>Bacteria</taxon>
        <taxon>Pseudomonadati</taxon>
        <taxon>Pseudomonadota</taxon>
        <taxon>Gammaproteobacteria</taxon>
        <taxon>Lysobacterales</taxon>
        <taxon>Lysobacteraceae</taxon>
        <taxon>Luteimonas</taxon>
    </lineage>
</organism>
<evidence type="ECO:0000313" key="2">
    <source>
        <dbReference type="EMBL" id="MCL1635398.1"/>
    </source>
</evidence>
<keyword evidence="3" id="KW-1185">Reference proteome</keyword>